<evidence type="ECO:0000313" key="2">
    <source>
        <dbReference type="EMBL" id="CAG6398937.1"/>
    </source>
</evidence>
<feature type="region of interest" description="Disordered" evidence="1">
    <location>
        <begin position="39"/>
        <end position="84"/>
    </location>
</feature>
<dbReference type="Proteomes" id="UP001152519">
    <property type="component" value="Unassembled WGS sequence"/>
</dbReference>
<organism evidence="2 3">
    <name type="scientific">Actinacidiphila cocklensis</name>
    <dbReference type="NCBI Taxonomy" id="887465"/>
    <lineage>
        <taxon>Bacteria</taxon>
        <taxon>Bacillati</taxon>
        <taxon>Actinomycetota</taxon>
        <taxon>Actinomycetes</taxon>
        <taxon>Kitasatosporales</taxon>
        <taxon>Streptomycetaceae</taxon>
        <taxon>Actinacidiphila</taxon>
    </lineage>
</organism>
<accession>A0A9W4GVT8</accession>
<sequence>MVVPTCLPIVLRCCHVCTAAPFRADVGLHVASHRRLPAPADRPAWQSPYGPAPHRSHRGRWAPVPGVATSRPTPRTGHLCGRCD</sequence>
<dbReference type="AlphaFoldDB" id="A0A9W4GVT8"/>
<dbReference type="EMBL" id="CAJSLV010000114">
    <property type="protein sequence ID" value="CAG6398937.1"/>
    <property type="molecule type" value="Genomic_DNA"/>
</dbReference>
<protein>
    <submittedName>
        <fullName evidence="2">Uncharacterized protein</fullName>
    </submittedName>
</protein>
<evidence type="ECO:0000256" key="1">
    <source>
        <dbReference type="SAM" id="MobiDB-lite"/>
    </source>
</evidence>
<evidence type="ECO:0000313" key="3">
    <source>
        <dbReference type="Proteomes" id="UP001152519"/>
    </source>
</evidence>
<gene>
    <name evidence="2" type="ORF">SCOCK_80092</name>
</gene>
<keyword evidence="3" id="KW-1185">Reference proteome</keyword>
<proteinExistence type="predicted"/>
<reference evidence="2" key="1">
    <citation type="submission" date="2021-05" db="EMBL/GenBank/DDBJ databases">
        <authorList>
            <person name="Arsene-Ploetze F."/>
        </authorList>
    </citation>
    <scope>NUCLEOTIDE SEQUENCE</scope>
    <source>
        <strain evidence="2">DSM 42138</strain>
    </source>
</reference>
<dbReference type="RefSeq" id="WP_251500972.1">
    <property type="nucleotide sequence ID" value="NZ_CAJSLV010000114.1"/>
</dbReference>
<comment type="caution">
    <text evidence="2">The sequence shown here is derived from an EMBL/GenBank/DDBJ whole genome shotgun (WGS) entry which is preliminary data.</text>
</comment>
<name>A0A9W4GVT8_9ACTN</name>